<accession>A0ABD7HHS6</accession>
<organism evidence="1 2">
    <name type="scientific">Mycobacteroides abscessus</name>
    <dbReference type="NCBI Taxonomy" id="36809"/>
    <lineage>
        <taxon>Bacteria</taxon>
        <taxon>Bacillati</taxon>
        <taxon>Actinomycetota</taxon>
        <taxon>Actinomycetes</taxon>
        <taxon>Mycobacteriales</taxon>
        <taxon>Mycobacteriaceae</taxon>
        <taxon>Mycobacteroides</taxon>
    </lineage>
</organism>
<evidence type="ECO:0000313" key="2">
    <source>
        <dbReference type="Proteomes" id="UP000284557"/>
    </source>
</evidence>
<reference evidence="1 2" key="1">
    <citation type="submission" date="2018-08" db="EMBL/GenBank/DDBJ databases">
        <title>Linezolid Resistance in Mycobacterium abscessus: MIC Distribution and Comprehensive Investigation of Resistance Mechanisms.</title>
        <authorList>
            <person name="Ye M."/>
            <person name="Xu L."/>
            <person name="Zou Y."/>
            <person name="Li B."/>
            <person name="Guo Q."/>
            <person name="Zhang Y."/>
            <person name="Zhan M."/>
            <person name="Xu B."/>
            <person name="Yu F."/>
            <person name="Zhang Z."/>
            <person name="Chu H."/>
        </authorList>
    </citation>
    <scope>NUCLEOTIDE SEQUENCE [LARGE SCALE GENOMIC DNA]</scope>
    <source>
        <strain evidence="1 2">G143</strain>
    </source>
</reference>
<gene>
    <name evidence="1" type="ORF">D2E76_25460</name>
</gene>
<dbReference type="AlphaFoldDB" id="A0ABD7HHS6"/>
<comment type="caution">
    <text evidence="1">The sequence shown here is derived from an EMBL/GenBank/DDBJ whole genome shotgun (WGS) entry which is preliminary data.</text>
</comment>
<dbReference type="EMBL" id="QXBN01000033">
    <property type="protein sequence ID" value="RIT29280.1"/>
    <property type="molecule type" value="Genomic_DNA"/>
</dbReference>
<dbReference type="Proteomes" id="UP000284557">
    <property type="component" value="Unassembled WGS sequence"/>
</dbReference>
<protein>
    <submittedName>
        <fullName evidence="1">Uncharacterized protein</fullName>
    </submittedName>
</protein>
<sequence>METGTDRGAMSSWMSAYPQEIPTQLRVSLSRLGTVGKFDDTYLYFQIFPLPPGASQGDILNSEEYIQAGGKADRLTVEIRRIERDGRPHQYTIGRAEAANEAGATEFIRFGENEARVRPSEVLTAPEAIELFQYYYDHHKVAPGWNLRPIDQEVLTGRDS</sequence>
<evidence type="ECO:0000313" key="1">
    <source>
        <dbReference type="EMBL" id="RIT29280.1"/>
    </source>
</evidence>
<proteinExistence type="predicted"/>
<name>A0ABD7HHS6_9MYCO</name>